<evidence type="ECO:0008006" key="4">
    <source>
        <dbReference type="Google" id="ProtNLM"/>
    </source>
</evidence>
<evidence type="ECO:0000313" key="3">
    <source>
        <dbReference type="Proteomes" id="UP001596312"/>
    </source>
</evidence>
<sequence length="105" mass="11024">MSLHRDSAPCEHCGSVIETDLAACPDCGNQPVAAVKRVSIGAMLAGAILAMTASNVALAYWLAPLVGVGLFVVGAGLYWVLTERYSPTEYDSYARSVPEPESVGH</sequence>
<accession>A0ABD5V0Y1</accession>
<comment type="caution">
    <text evidence="2">The sequence shown here is derived from an EMBL/GenBank/DDBJ whole genome shotgun (WGS) entry which is preliminary data.</text>
</comment>
<protein>
    <recommendedName>
        <fullName evidence="4">Zinc ribbon domain-containing protein</fullName>
    </recommendedName>
</protein>
<organism evidence="2 3">
    <name type="scientific">Halalkalicoccus tibetensis</name>
    <dbReference type="NCBI Taxonomy" id="175632"/>
    <lineage>
        <taxon>Archaea</taxon>
        <taxon>Methanobacteriati</taxon>
        <taxon>Methanobacteriota</taxon>
        <taxon>Stenosarchaea group</taxon>
        <taxon>Halobacteria</taxon>
        <taxon>Halobacteriales</taxon>
        <taxon>Halococcaceae</taxon>
        <taxon>Halalkalicoccus</taxon>
    </lineage>
</organism>
<keyword evidence="3" id="KW-1185">Reference proteome</keyword>
<gene>
    <name evidence="2" type="ORF">ACFQGH_07875</name>
</gene>
<keyword evidence="1" id="KW-0472">Membrane</keyword>
<dbReference type="RefSeq" id="WP_340603630.1">
    <property type="nucleotide sequence ID" value="NZ_JBBMXV010000002.1"/>
</dbReference>
<keyword evidence="1" id="KW-0812">Transmembrane</keyword>
<feature type="transmembrane region" description="Helical" evidence="1">
    <location>
        <begin position="58"/>
        <end position="81"/>
    </location>
</feature>
<dbReference type="AlphaFoldDB" id="A0ABD5V0Y1"/>
<keyword evidence="1" id="KW-1133">Transmembrane helix</keyword>
<proteinExistence type="predicted"/>
<name>A0ABD5V0Y1_9EURY</name>
<dbReference type="Proteomes" id="UP001596312">
    <property type="component" value="Unassembled WGS sequence"/>
</dbReference>
<evidence type="ECO:0000313" key="2">
    <source>
        <dbReference type="EMBL" id="MFC6905117.1"/>
    </source>
</evidence>
<reference evidence="2 3" key="1">
    <citation type="journal article" date="2019" name="Int. J. Syst. Evol. Microbiol.">
        <title>The Global Catalogue of Microorganisms (GCM) 10K type strain sequencing project: providing services to taxonomists for standard genome sequencing and annotation.</title>
        <authorList>
            <consortium name="The Broad Institute Genomics Platform"/>
            <consortium name="The Broad Institute Genome Sequencing Center for Infectious Disease"/>
            <person name="Wu L."/>
            <person name="Ma J."/>
        </authorList>
    </citation>
    <scope>NUCLEOTIDE SEQUENCE [LARGE SCALE GENOMIC DNA]</scope>
    <source>
        <strain evidence="2 3">CGMCC 1.3240</strain>
    </source>
</reference>
<dbReference type="EMBL" id="JBHSXQ010000002">
    <property type="protein sequence ID" value="MFC6905117.1"/>
    <property type="molecule type" value="Genomic_DNA"/>
</dbReference>
<evidence type="ECO:0000256" key="1">
    <source>
        <dbReference type="SAM" id="Phobius"/>
    </source>
</evidence>